<dbReference type="PROSITE" id="PS52016">
    <property type="entry name" value="TONB_DEPENDENT_REC_3"/>
    <property type="match status" value="1"/>
</dbReference>
<evidence type="ECO:0000256" key="5">
    <source>
        <dbReference type="ARBA" id="ARBA00023077"/>
    </source>
</evidence>
<keyword evidence="7 8" id="KW-0998">Cell outer membrane</keyword>
<dbReference type="SUPFAM" id="SSF49464">
    <property type="entry name" value="Carboxypeptidase regulatory domain-like"/>
    <property type="match status" value="1"/>
</dbReference>
<evidence type="ECO:0000256" key="10">
    <source>
        <dbReference type="SAM" id="SignalP"/>
    </source>
</evidence>
<keyword evidence="14" id="KW-1185">Reference proteome</keyword>
<dbReference type="PROSITE" id="PS00018">
    <property type="entry name" value="EF_HAND_1"/>
    <property type="match status" value="1"/>
</dbReference>
<feature type="signal peptide" evidence="10">
    <location>
        <begin position="1"/>
        <end position="27"/>
    </location>
</feature>
<keyword evidence="6 8" id="KW-0472">Membrane</keyword>
<dbReference type="EMBL" id="AWET01000004">
    <property type="protein sequence ID" value="ERK04188.1"/>
    <property type="molecule type" value="Genomic_DNA"/>
</dbReference>
<evidence type="ECO:0000256" key="4">
    <source>
        <dbReference type="ARBA" id="ARBA00022692"/>
    </source>
</evidence>
<dbReference type="Gene3D" id="2.60.40.1120">
    <property type="entry name" value="Carboxypeptidase-like, regulatory domain"/>
    <property type="match status" value="1"/>
</dbReference>
<name>U2LIB0_9BACT</name>
<evidence type="ECO:0000256" key="6">
    <source>
        <dbReference type="ARBA" id="ARBA00023136"/>
    </source>
</evidence>
<dbReference type="AlphaFoldDB" id="U2LIB0"/>
<sequence>MKQVKFTMPLRMLALICGLILSASAFAQQITVKGHVKDGTGEPIVGATVRITGQQGGVITDIDGNFVIKAASGAEITVSYIGYQDVKVVAAPEVNIVMKEDVAQSLNEVVVIGYGRTKKSDLTGSVTALTADKMVKGAVTSASDMLVGKAAGVSVITDGGAPGSGATIRIRGGSSMSASNNPLIVIDGVPVDDDKISGMANPLSTVHPDDIETMTILKDASATAIYGSRASNGVILITTKKGKAGGVRVGYSGSVKVSTHAKEVDVMSADEFRRFVISKFGETSAQAAALGKSNTNWQKEIFRTAVSTDHNVNVSGALPNLPYRVSMGYTNENGIIKTSNMQRFTGAINLNPQLFDKHLNIQLNVKGIYNTNRFADLSALDMATQYDPTQPIYTKGSTYGNGYFMYLNSANGLPNDIGLTNPVSILDSKSDKSTVYRSIGNAQFDYKFHFLPDLRANLNLGYDISKGEGDIIITDNSPMTWAQGAFKKGFGENKSYYQLKRNTLLEFYLNYAKTFGTHNIDVMAGYSWQHFYRSEWNKYPFSAAKAKENNKEFYKDGDDFITESYLVSFFGRLNYTLLDRYLLTFTLRNDGSSRFNKDNRWGVFPSVAFAWRINEESFLRNASWLSELKLRLGYGITGQQNLNSGDYPYMARYTYSKAGANYYFGNTKVRLIAPQAYDENLKWEETTTYNAGLDFGFLNGKITGTFDYYYRETNNLLNKVTAPAGTNFSNELLTNVGTLVNKGVELSLTAHPISTKDLNWTVGYNISYNKNTITKLTFNDDPKYKGVIHGGISGATGYNVQINAVNHPYNSFYVFEQMYDKNGKPIEGAYVDQNNDNKIDEEDLIPYKKSAPDVYMGFTSQLSYKNWDMSFALRSSLGNYVYNNIQSNREAWDGSQMFDQSGFLKNRLNSAWDRNFHVGQYRSSHYIQKASFVRMDNITLGYTFNKLFTDNQSARVYFTVQNPFVITNYSGLDPEVSGEGIDNNIYPRPVSFMLGFSLKF</sequence>
<feature type="domain" description="TonB-dependent receptor plug" evidence="12">
    <location>
        <begin position="119"/>
        <end position="234"/>
    </location>
</feature>
<dbReference type="Gene3D" id="2.170.130.10">
    <property type="entry name" value="TonB-dependent receptor, plug domain"/>
    <property type="match status" value="1"/>
</dbReference>
<reference evidence="13 14" key="1">
    <citation type="submission" date="2013-08" db="EMBL/GenBank/DDBJ databases">
        <authorList>
            <person name="Durkin A.S."/>
            <person name="Haft D.R."/>
            <person name="McCorrison J."/>
            <person name="Torralba M."/>
            <person name="Gillis M."/>
            <person name="Haft D.H."/>
            <person name="Methe B."/>
            <person name="Sutton G."/>
            <person name="Nelson K.E."/>
        </authorList>
    </citation>
    <scope>NUCLEOTIDE SEQUENCE [LARGE SCALE GENOMIC DNA]</scope>
    <source>
        <strain evidence="13 14">F0068</strain>
    </source>
</reference>
<evidence type="ECO:0000256" key="3">
    <source>
        <dbReference type="ARBA" id="ARBA00022452"/>
    </source>
</evidence>
<dbReference type="Pfam" id="PF00593">
    <property type="entry name" value="TonB_dep_Rec_b-barrel"/>
    <property type="match status" value="1"/>
</dbReference>
<dbReference type="InterPro" id="IPR039426">
    <property type="entry name" value="TonB-dep_rcpt-like"/>
</dbReference>
<dbReference type="InterPro" id="IPR023997">
    <property type="entry name" value="TonB-dep_OMP_SusC/RagA_CS"/>
</dbReference>
<dbReference type="Pfam" id="PF13715">
    <property type="entry name" value="CarbopepD_reg_2"/>
    <property type="match status" value="1"/>
</dbReference>
<comment type="similarity">
    <text evidence="8 9">Belongs to the TonB-dependent receptor family.</text>
</comment>
<feature type="domain" description="TonB-dependent receptor-like beta-barrel" evidence="11">
    <location>
        <begin position="392"/>
        <end position="962"/>
    </location>
</feature>
<protein>
    <submittedName>
        <fullName evidence="13">TonB-linked outer membrane protein, SusC/RagA family</fullName>
    </submittedName>
</protein>
<accession>U2LIB0</accession>
<evidence type="ECO:0000313" key="14">
    <source>
        <dbReference type="Proteomes" id="UP000016600"/>
    </source>
</evidence>
<dbReference type="GO" id="GO:0009279">
    <property type="term" value="C:cell outer membrane"/>
    <property type="evidence" value="ECO:0007669"/>
    <property type="project" value="UniProtKB-SubCell"/>
</dbReference>
<comment type="caution">
    <text evidence="13">The sequence shown here is derived from an EMBL/GenBank/DDBJ whole genome shotgun (WGS) entry which is preliminary data.</text>
</comment>
<dbReference type="NCBIfam" id="TIGR04057">
    <property type="entry name" value="SusC_RagA_signa"/>
    <property type="match status" value="1"/>
</dbReference>
<evidence type="ECO:0000256" key="1">
    <source>
        <dbReference type="ARBA" id="ARBA00004571"/>
    </source>
</evidence>
<dbReference type="InterPro" id="IPR012910">
    <property type="entry name" value="Plug_dom"/>
</dbReference>
<comment type="subcellular location">
    <subcellularLocation>
        <location evidence="1 8">Cell outer membrane</location>
        <topology evidence="1 8">Multi-pass membrane protein</topology>
    </subcellularLocation>
</comment>
<keyword evidence="4 8" id="KW-0812">Transmembrane</keyword>
<organism evidence="13 14">
    <name type="scientific">Hoylesella pleuritidis F0068</name>
    <dbReference type="NCBI Taxonomy" id="1081904"/>
    <lineage>
        <taxon>Bacteria</taxon>
        <taxon>Pseudomonadati</taxon>
        <taxon>Bacteroidota</taxon>
        <taxon>Bacteroidia</taxon>
        <taxon>Bacteroidales</taxon>
        <taxon>Prevotellaceae</taxon>
        <taxon>Hoylesella</taxon>
    </lineage>
</organism>
<dbReference type="NCBIfam" id="TIGR04056">
    <property type="entry name" value="OMP_RagA_SusC"/>
    <property type="match status" value="1"/>
</dbReference>
<dbReference type="Gene3D" id="2.40.170.20">
    <property type="entry name" value="TonB-dependent receptor, beta-barrel domain"/>
    <property type="match status" value="1"/>
</dbReference>
<dbReference type="InterPro" id="IPR037066">
    <property type="entry name" value="Plug_dom_sf"/>
</dbReference>
<proteinExistence type="inferred from homology"/>
<keyword evidence="2 8" id="KW-0813">Transport</keyword>
<dbReference type="RefSeq" id="WP_021582796.1">
    <property type="nucleotide sequence ID" value="NZ_AWET01000004.1"/>
</dbReference>
<keyword evidence="3 8" id="KW-1134">Transmembrane beta strand</keyword>
<dbReference type="SUPFAM" id="SSF56935">
    <property type="entry name" value="Porins"/>
    <property type="match status" value="1"/>
</dbReference>
<feature type="chain" id="PRO_5004630284" evidence="10">
    <location>
        <begin position="28"/>
        <end position="1000"/>
    </location>
</feature>
<dbReference type="Proteomes" id="UP000016600">
    <property type="component" value="Unassembled WGS sequence"/>
</dbReference>
<dbReference type="InterPro" id="IPR036942">
    <property type="entry name" value="Beta-barrel_TonB_sf"/>
</dbReference>
<gene>
    <name evidence="13" type="ORF">HMPREF1218_1112</name>
</gene>
<evidence type="ECO:0000313" key="13">
    <source>
        <dbReference type="EMBL" id="ERK04188.1"/>
    </source>
</evidence>
<keyword evidence="5 9" id="KW-0798">TonB box</keyword>
<evidence type="ECO:0000256" key="7">
    <source>
        <dbReference type="ARBA" id="ARBA00023237"/>
    </source>
</evidence>
<evidence type="ECO:0000259" key="11">
    <source>
        <dbReference type="Pfam" id="PF00593"/>
    </source>
</evidence>
<evidence type="ECO:0000256" key="9">
    <source>
        <dbReference type="RuleBase" id="RU003357"/>
    </source>
</evidence>
<dbReference type="InterPro" id="IPR018247">
    <property type="entry name" value="EF_Hand_1_Ca_BS"/>
</dbReference>
<keyword evidence="10" id="KW-0732">Signal</keyword>
<dbReference type="InterPro" id="IPR008969">
    <property type="entry name" value="CarboxyPept-like_regulatory"/>
</dbReference>
<evidence type="ECO:0000256" key="2">
    <source>
        <dbReference type="ARBA" id="ARBA00022448"/>
    </source>
</evidence>
<evidence type="ECO:0000256" key="8">
    <source>
        <dbReference type="PROSITE-ProRule" id="PRU01360"/>
    </source>
</evidence>
<evidence type="ECO:0000259" key="12">
    <source>
        <dbReference type="Pfam" id="PF07715"/>
    </source>
</evidence>
<dbReference type="Pfam" id="PF07715">
    <property type="entry name" value="Plug"/>
    <property type="match status" value="1"/>
</dbReference>
<dbReference type="PATRIC" id="fig|1081904.3.peg.146"/>
<dbReference type="InterPro" id="IPR000531">
    <property type="entry name" value="Beta-barrel_TonB"/>
</dbReference>
<dbReference type="InterPro" id="IPR023996">
    <property type="entry name" value="TonB-dep_OMP_SusC/RagA"/>
</dbReference>